<evidence type="ECO:0000256" key="1">
    <source>
        <dbReference type="SAM" id="MobiDB-lite"/>
    </source>
</evidence>
<proteinExistence type="predicted"/>
<dbReference type="OrthoDB" id="6258913at2759"/>
<dbReference type="AlphaFoldDB" id="A0A3P7NN41"/>
<name>A0A3P7NN41_DIBLA</name>
<dbReference type="Proteomes" id="UP000281553">
    <property type="component" value="Unassembled WGS sequence"/>
</dbReference>
<feature type="non-terminal residue" evidence="2">
    <location>
        <position position="146"/>
    </location>
</feature>
<keyword evidence="3" id="KW-1185">Reference proteome</keyword>
<accession>A0A3P7NN41</accession>
<dbReference type="EMBL" id="UYRU01081743">
    <property type="protein sequence ID" value="VDN32111.1"/>
    <property type="molecule type" value="Genomic_DNA"/>
</dbReference>
<sequence length="146" mass="16068">MTLVFIGFSKRAMTVSRMISTCRNILLLLPDYIPTFFAAEKIKSPGEGVVDADERQRWGSYALYLNKEGESGFELFRSTAMASDAPATFTCCFCNEKFSENAQFWAHMSAGNCEAKSDLLPPPPPLTVQVNNSHLNEAPTQPAAPP</sequence>
<organism evidence="2 3">
    <name type="scientific">Dibothriocephalus latus</name>
    <name type="common">Fish tapeworm</name>
    <name type="synonym">Diphyllobothrium latum</name>
    <dbReference type="NCBI Taxonomy" id="60516"/>
    <lineage>
        <taxon>Eukaryota</taxon>
        <taxon>Metazoa</taxon>
        <taxon>Spiralia</taxon>
        <taxon>Lophotrochozoa</taxon>
        <taxon>Platyhelminthes</taxon>
        <taxon>Cestoda</taxon>
        <taxon>Eucestoda</taxon>
        <taxon>Diphyllobothriidea</taxon>
        <taxon>Diphyllobothriidae</taxon>
        <taxon>Dibothriocephalus</taxon>
    </lineage>
</organism>
<protein>
    <submittedName>
        <fullName evidence="2">Uncharacterized protein</fullName>
    </submittedName>
</protein>
<gene>
    <name evidence="2" type="ORF">DILT_LOCUS15906</name>
</gene>
<feature type="compositionally biased region" description="Polar residues" evidence="1">
    <location>
        <begin position="128"/>
        <end position="139"/>
    </location>
</feature>
<evidence type="ECO:0000313" key="2">
    <source>
        <dbReference type="EMBL" id="VDN32111.1"/>
    </source>
</evidence>
<feature type="region of interest" description="Disordered" evidence="1">
    <location>
        <begin position="124"/>
        <end position="146"/>
    </location>
</feature>
<evidence type="ECO:0000313" key="3">
    <source>
        <dbReference type="Proteomes" id="UP000281553"/>
    </source>
</evidence>
<reference evidence="2 3" key="1">
    <citation type="submission" date="2018-11" db="EMBL/GenBank/DDBJ databases">
        <authorList>
            <consortium name="Pathogen Informatics"/>
        </authorList>
    </citation>
    <scope>NUCLEOTIDE SEQUENCE [LARGE SCALE GENOMIC DNA]</scope>
</reference>